<protein>
    <recommendedName>
        <fullName evidence="2">Large polyvalent protein-associated domain-containing protein</fullName>
    </recommendedName>
</protein>
<evidence type="ECO:0000256" key="1">
    <source>
        <dbReference type="SAM" id="MobiDB-lite"/>
    </source>
</evidence>
<accession>A0AAX2RQG0</accession>
<evidence type="ECO:0000313" key="4">
    <source>
        <dbReference type="Proteomes" id="UP000298234"/>
    </source>
</evidence>
<dbReference type="Pfam" id="PF18796">
    <property type="entry name" value="LPD1"/>
    <property type="match status" value="1"/>
</dbReference>
<dbReference type="EMBL" id="SNSQ01000016">
    <property type="protein sequence ID" value="TEU47487.1"/>
    <property type="molecule type" value="Genomic_DNA"/>
</dbReference>
<evidence type="ECO:0000313" key="3">
    <source>
        <dbReference type="EMBL" id="TEU47487.1"/>
    </source>
</evidence>
<dbReference type="Proteomes" id="UP000298234">
    <property type="component" value="Unassembled WGS sequence"/>
</dbReference>
<gene>
    <name evidence="3" type="ORF">E3D37_15900</name>
</gene>
<feature type="compositionally biased region" description="Polar residues" evidence="1">
    <location>
        <begin position="503"/>
        <end position="513"/>
    </location>
</feature>
<name>A0AAX2RQG0_BURCE</name>
<comment type="caution">
    <text evidence="3">The sequence shown here is derived from an EMBL/GenBank/DDBJ whole genome shotgun (WGS) entry which is preliminary data.</text>
</comment>
<reference evidence="3 4" key="1">
    <citation type="submission" date="2019-03" db="EMBL/GenBank/DDBJ databases">
        <title>Burkholderia cepacia outbreak.</title>
        <authorList>
            <person name="Farzana R."/>
            <person name="Walsh T.R."/>
        </authorList>
    </citation>
    <scope>NUCLEOTIDE SEQUENCE [LARGE SCALE GENOMIC DNA]</scope>
    <source>
        <strain evidence="4">d13</strain>
    </source>
</reference>
<organism evidence="3 4">
    <name type="scientific">Burkholderia cepacia</name>
    <name type="common">Pseudomonas cepacia</name>
    <dbReference type="NCBI Taxonomy" id="292"/>
    <lineage>
        <taxon>Bacteria</taxon>
        <taxon>Pseudomonadati</taxon>
        <taxon>Pseudomonadota</taxon>
        <taxon>Betaproteobacteria</taxon>
        <taxon>Burkholderiales</taxon>
        <taxon>Burkholderiaceae</taxon>
        <taxon>Burkholderia</taxon>
        <taxon>Burkholderia cepacia complex</taxon>
    </lineage>
</organism>
<sequence length="1191" mass="132757">MAEWRDLSRLGWSAVAMLQGDRIVGVHLLKTREGAVTPSIESLRANGFLRKPNGDWVTGRVDIRWNSIFPTLHNLFDRVRKTPAAASVIAATMAVRGDARQEAEGGGRDIVYGATTDQSPADFNARARQRLIGTSIDAESDANVLAERILDALPEDQRVEATDLALDWAVVIRAAMGGADVIVVSDVAGRTFVPRFTLARSDLIESGEVSAERHPDSDAFAARVAMQKTLLDRTTMIRGALIQNGWERSESVTGALEKSLSDGRRYRVGFDLTMAREERSSPPDDATNFTFMIDIVSADGVAEALADLPHGFDESLGALVERVNAATPMIESVRAAEIENVRSLIQATGHAPYEADILQAIVTAGGYAPWSQDRVNQDVADSLMNERLLRIRHAFYRLNESQQLSDGWQRRESDPSMVEFGVGAGRYRVSVDIGSSAVTYNITNFALKLLQVEQQDSGSDKWKAVATIENDLQRDADAVVSDVWRTVLACEQRRTRDADSAASDRTQSRTARSAASVDRIEDVGEKIGGARKDKYQGFGDFRFQDFTLKGDEINALFDYKKTWPFSVTAIREAGGDALAAAELKALRARLKTPTEVLRYADLTVKEYVGAVERLHGHFGEVKTHDEFVAAVRKLHEWLESDEAWEPSGVGRRRATRDYMALDTLVGGAARNLRLTRLSWESELHRLAVLQRPYRFTDDKGRPRNDEAAWKWLVPTRVAPTREVKEGEPTTPTDRDLVSAKYAREGIDWRDGRDIAAEELLNEFGFRGIEFGNWVNQRERQEVVNAAFDAFCDMADVLAIDRRQIGFDGKLGLAFGARGRGKFAAHFEPGLNVINLTKTSGAGWLAHEWGHAFDRLAGQAKKSYASEHSLSFSGMSNGNWLAQKADLADADEETLARYQATTEAKLRHSENVVVSWVSGLIDRRARILTGAAHWGNARDRAKQIYLDALAAADEFRDVSNEDERERAFTGAIDSFIKLEVPLTDANLKKADAANVRDLKKREREAWTNIHLAFASRERHLPQHKLYSMTRDEILVELSRARETLASMLGARWPADERQRAIDATRYVLRQHNINSIDIPTAFMTEAATLDAGRSKKYWSTSWEMFARAFEAYVYDALEAQGGANSYLVSEQKADGYFASAHWKANPYPAGDERRELNAYMHSYLTEATQRLGMRRDNEADAVASPQRQALSL</sequence>
<feature type="domain" description="Large polyvalent protein-associated" evidence="2">
    <location>
        <begin position="1088"/>
        <end position="1169"/>
    </location>
</feature>
<feature type="region of interest" description="Disordered" evidence="1">
    <location>
        <begin position="495"/>
        <end position="515"/>
    </location>
</feature>
<dbReference type="InterPro" id="IPR041047">
    <property type="entry name" value="LPD1"/>
</dbReference>
<dbReference type="AlphaFoldDB" id="A0AAX2RQG0"/>
<dbReference type="RefSeq" id="WP_134256196.1">
    <property type="nucleotide sequence ID" value="NZ_SNSG01000013.1"/>
</dbReference>
<proteinExistence type="predicted"/>
<evidence type="ECO:0000259" key="2">
    <source>
        <dbReference type="Pfam" id="PF18796"/>
    </source>
</evidence>